<dbReference type="InterPro" id="IPR021623">
    <property type="entry name" value="LAP2alpha_C"/>
</dbReference>
<reference evidence="4" key="1">
    <citation type="submission" date="2025-08" db="UniProtKB">
        <authorList>
            <consortium name="RefSeq"/>
        </authorList>
    </citation>
    <scope>IDENTIFICATION</scope>
</reference>
<name>A0A6I9YNP5_9SAUR</name>
<evidence type="ECO:0000256" key="1">
    <source>
        <dbReference type="SAM" id="MobiDB-lite"/>
    </source>
</evidence>
<evidence type="ECO:0000259" key="2">
    <source>
        <dbReference type="Pfam" id="PF11560"/>
    </source>
</evidence>
<dbReference type="AlphaFoldDB" id="A0A6I9YNP5"/>
<dbReference type="Gene3D" id="1.10.287.3160">
    <property type="match status" value="1"/>
</dbReference>
<protein>
    <submittedName>
        <fullName evidence="4">Uncharacterized protein LOC106552206</fullName>
    </submittedName>
</protein>
<organism evidence="3 4">
    <name type="scientific">Thamnophis sirtalis</name>
    <dbReference type="NCBI Taxonomy" id="35019"/>
    <lineage>
        <taxon>Eukaryota</taxon>
        <taxon>Metazoa</taxon>
        <taxon>Chordata</taxon>
        <taxon>Craniata</taxon>
        <taxon>Vertebrata</taxon>
        <taxon>Euteleostomi</taxon>
        <taxon>Lepidosauria</taxon>
        <taxon>Squamata</taxon>
        <taxon>Bifurcata</taxon>
        <taxon>Unidentata</taxon>
        <taxon>Episquamata</taxon>
        <taxon>Toxicofera</taxon>
        <taxon>Serpentes</taxon>
        <taxon>Colubroidea</taxon>
        <taxon>Colubridae</taxon>
        <taxon>Natricinae</taxon>
        <taxon>Thamnophis</taxon>
    </lineage>
</organism>
<proteinExistence type="predicted"/>
<feature type="domain" description="Lamina-associated polypeptide 2 alpha C-terminal" evidence="2">
    <location>
        <begin position="28"/>
        <end position="184"/>
    </location>
</feature>
<sequence>MEVVTNQWARLSNFSNPGSNDHRFYNVEQAFAQAIQLPPIDTPVATLVSSSPVVSGDAADKLKSEDKWAELTLWKNFNATAWAIKSTSAASYFNRTMVMWLRQLQDRIPIQDDRIHQDLTKIIAASQFSADATLDTIKFASSALATSVTSRCLLWLRNWQMDNKAKWNLETALFKGPNHFGEALDPILVENKDKKKVLPSNAKKPEARSHPYCRQSYRAPDFDHHQRFSSFRSDRQFSRSSYQDPNRFQHQSRWPFQGGGGRPYRRRK</sequence>
<keyword evidence="3" id="KW-1185">Reference proteome</keyword>
<gene>
    <name evidence="4" type="primary">LOC106552206</name>
</gene>
<dbReference type="Pfam" id="PF11560">
    <property type="entry name" value="LAP2alpha"/>
    <property type="match status" value="1"/>
</dbReference>
<evidence type="ECO:0000313" key="3">
    <source>
        <dbReference type="Proteomes" id="UP000504617"/>
    </source>
</evidence>
<dbReference type="OrthoDB" id="9050463at2759"/>
<evidence type="ECO:0000313" key="4">
    <source>
        <dbReference type="RefSeq" id="XP_013925897.1"/>
    </source>
</evidence>
<feature type="region of interest" description="Disordered" evidence="1">
    <location>
        <begin position="229"/>
        <end position="268"/>
    </location>
</feature>
<accession>A0A6I9YNP5</accession>
<dbReference type="Proteomes" id="UP000504617">
    <property type="component" value="Unplaced"/>
</dbReference>
<dbReference type="RefSeq" id="XP_013925897.1">
    <property type="nucleotide sequence ID" value="XM_014070422.1"/>
</dbReference>
<dbReference type="GeneID" id="106552206"/>
<dbReference type="KEGG" id="tsr:106552206"/>